<feature type="region of interest" description="Disordered" evidence="1">
    <location>
        <begin position="202"/>
        <end position="226"/>
    </location>
</feature>
<feature type="compositionally biased region" description="Polar residues" evidence="1">
    <location>
        <begin position="451"/>
        <end position="463"/>
    </location>
</feature>
<dbReference type="AlphaFoldDB" id="A0A9K3GMQ6"/>
<name>A0A9K3GMQ6_9EUKA</name>
<feature type="region of interest" description="Disordered" evidence="1">
    <location>
        <begin position="485"/>
        <end position="506"/>
    </location>
</feature>
<dbReference type="Proteomes" id="UP000265618">
    <property type="component" value="Unassembled WGS sequence"/>
</dbReference>
<feature type="compositionally biased region" description="Low complexity" evidence="1">
    <location>
        <begin position="55"/>
        <end position="66"/>
    </location>
</feature>
<feature type="compositionally biased region" description="Basic and acidic residues" evidence="1">
    <location>
        <begin position="334"/>
        <end position="343"/>
    </location>
</feature>
<feature type="compositionally biased region" description="Polar residues" evidence="1">
    <location>
        <begin position="119"/>
        <end position="137"/>
    </location>
</feature>
<feature type="region of interest" description="Disordered" evidence="1">
    <location>
        <begin position="432"/>
        <end position="469"/>
    </location>
</feature>
<proteinExistence type="predicted"/>
<feature type="compositionally biased region" description="Basic and acidic residues" evidence="1">
    <location>
        <begin position="308"/>
        <end position="321"/>
    </location>
</feature>
<feature type="compositionally biased region" description="Basic and acidic residues" evidence="1">
    <location>
        <begin position="96"/>
        <end position="110"/>
    </location>
</feature>
<keyword evidence="3" id="KW-1185">Reference proteome</keyword>
<dbReference type="EMBL" id="BDIP01003607">
    <property type="protein sequence ID" value="GIQ87915.1"/>
    <property type="molecule type" value="Genomic_DNA"/>
</dbReference>
<gene>
    <name evidence="2" type="ORF">KIPB_010057</name>
</gene>
<protein>
    <submittedName>
        <fullName evidence="2">Uncharacterized protein</fullName>
    </submittedName>
</protein>
<feature type="compositionally biased region" description="Basic residues" evidence="1">
    <location>
        <begin position="491"/>
        <end position="502"/>
    </location>
</feature>
<reference evidence="2 3" key="1">
    <citation type="journal article" date="2018" name="PLoS ONE">
        <title>The draft genome of Kipferlia bialata reveals reductive genome evolution in fornicate parasites.</title>
        <authorList>
            <person name="Tanifuji G."/>
            <person name="Takabayashi S."/>
            <person name="Kume K."/>
            <person name="Takagi M."/>
            <person name="Nakayama T."/>
            <person name="Kamikawa R."/>
            <person name="Inagaki Y."/>
            <person name="Hashimoto T."/>
        </authorList>
    </citation>
    <scope>NUCLEOTIDE SEQUENCE [LARGE SCALE GENOMIC DNA]</scope>
    <source>
        <strain evidence="2">NY0173</strain>
    </source>
</reference>
<evidence type="ECO:0000256" key="1">
    <source>
        <dbReference type="SAM" id="MobiDB-lite"/>
    </source>
</evidence>
<feature type="region of interest" description="Disordered" evidence="1">
    <location>
        <begin position="262"/>
        <end position="359"/>
    </location>
</feature>
<comment type="caution">
    <text evidence="2">The sequence shown here is derived from an EMBL/GenBank/DDBJ whole genome shotgun (WGS) entry which is preliminary data.</text>
</comment>
<feature type="compositionally biased region" description="Basic and acidic residues" evidence="1">
    <location>
        <begin position="202"/>
        <end position="211"/>
    </location>
</feature>
<accession>A0A9K3GMQ6</accession>
<evidence type="ECO:0000313" key="2">
    <source>
        <dbReference type="EMBL" id="GIQ87915.1"/>
    </source>
</evidence>
<sequence length="591" mass="63808">MEKSMSRPIGVPADPNNVQSLKEMTADVPVVTEKKPVKQKKSPKTKGRKGRPLPRRGSSLSASGLRMMQSSPLCSDKGGSFSDDEESDQSVSSEGEVQRMVEADLERNRGVDAVPPVVTGQSRLGQSSDTLGDSGVSQEEERDSLAMLRRIVAVDAETMGHEEDVDVEADTVQGGEVIVAEMPQDLLDTLTMAGEGESLDIRDSVDSDRIGDMTPGPFRDPSLPMGGEYAEAADVASVLLGATRHPLDEAAFASDKVTLLSTPPSLAPSTAPVPSVLHKGDRRWKKQDAKADKRRRAGTGAGASRMIENCRHNQQVREGRESVNTPSPVRRSRRSVDRPERETVTSAEMGEEGLPCGSGPVATKQHARLRAVQMLVSTMQAKTVPGARTMKGRPVFQSERPNVVLSGVPRFSAEELLGEDRASASPARALVRGSAKWERSQSLRSTSRSTHGSLAKTQGGSASPTPADTDAVTDTILRYAQTPEVQAQVQHRQRLNQKKGRKAPVERPTLTQRALRHLQEQTEVAERVQHDLGHTYSPGVVADMTFQSDPLLPSALDAPLPVYGEAPTQEEASAAIQRIKMLKKMLEGQGE</sequence>
<feature type="compositionally biased region" description="Basic residues" evidence="1">
    <location>
        <begin position="37"/>
        <end position="54"/>
    </location>
</feature>
<evidence type="ECO:0000313" key="3">
    <source>
        <dbReference type="Proteomes" id="UP000265618"/>
    </source>
</evidence>
<organism evidence="2 3">
    <name type="scientific">Kipferlia bialata</name>
    <dbReference type="NCBI Taxonomy" id="797122"/>
    <lineage>
        <taxon>Eukaryota</taxon>
        <taxon>Metamonada</taxon>
        <taxon>Carpediemonas-like organisms</taxon>
        <taxon>Kipferlia</taxon>
    </lineage>
</organism>
<feature type="compositionally biased region" description="Low complexity" evidence="1">
    <location>
        <begin position="262"/>
        <end position="276"/>
    </location>
</feature>
<feature type="region of interest" description="Disordered" evidence="1">
    <location>
        <begin position="1"/>
        <end position="143"/>
    </location>
</feature>